<dbReference type="SUPFAM" id="SSF48264">
    <property type="entry name" value="Cytochrome P450"/>
    <property type="match status" value="1"/>
</dbReference>
<dbReference type="InterPro" id="IPR017972">
    <property type="entry name" value="Cyt_P450_CS"/>
</dbReference>
<comment type="cofactor">
    <cofactor evidence="1 9">
        <name>heme</name>
        <dbReference type="ChEBI" id="CHEBI:30413"/>
    </cofactor>
</comment>
<evidence type="ECO:0000256" key="9">
    <source>
        <dbReference type="PIRSR" id="PIRSR602401-1"/>
    </source>
</evidence>
<dbReference type="InterPro" id="IPR001128">
    <property type="entry name" value="Cyt_P450"/>
</dbReference>
<keyword evidence="5 9" id="KW-0479">Metal-binding</keyword>
<dbReference type="InterPro" id="IPR002401">
    <property type="entry name" value="Cyt_P450_E_grp-I"/>
</dbReference>
<dbReference type="Pfam" id="PF00067">
    <property type="entry name" value="p450"/>
    <property type="match status" value="1"/>
</dbReference>
<dbReference type="PANTHER" id="PTHR46300">
    <property type="entry name" value="P450, PUTATIVE (EUROFUNG)-RELATED-RELATED"/>
    <property type="match status" value="1"/>
</dbReference>
<keyword evidence="8 10" id="KW-0503">Monooxygenase</keyword>
<comment type="pathway">
    <text evidence="2">Secondary metabolite biosynthesis.</text>
</comment>
<evidence type="ECO:0000256" key="1">
    <source>
        <dbReference type="ARBA" id="ARBA00001971"/>
    </source>
</evidence>
<dbReference type="GO" id="GO:0016705">
    <property type="term" value="F:oxidoreductase activity, acting on paired donors, with incorporation or reduction of molecular oxygen"/>
    <property type="evidence" value="ECO:0007669"/>
    <property type="project" value="InterPro"/>
</dbReference>
<evidence type="ECO:0000313" key="12">
    <source>
        <dbReference type="EMBL" id="KIY45060.1"/>
    </source>
</evidence>
<dbReference type="InterPro" id="IPR050364">
    <property type="entry name" value="Cytochrome_P450_fung"/>
</dbReference>
<accession>A0A0D7A2V0</accession>
<dbReference type="PANTHER" id="PTHR46300:SF5">
    <property type="entry name" value="CYTOCHROME P450"/>
    <property type="match status" value="1"/>
</dbReference>
<organism evidence="12 13">
    <name type="scientific">Fistulina hepatica ATCC 64428</name>
    <dbReference type="NCBI Taxonomy" id="1128425"/>
    <lineage>
        <taxon>Eukaryota</taxon>
        <taxon>Fungi</taxon>
        <taxon>Dikarya</taxon>
        <taxon>Basidiomycota</taxon>
        <taxon>Agaricomycotina</taxon>
        <taxon>Agaricomycetes</taxon>
        <taxon>Agaricomycetidae</taxon>
        <taxon>Agaricales</taxon>
        <taxon>Fistulinaceae</taxon>
        <taxon>Fistulina</taxon>
    </lineage>
</organism>
<sequence>MVSEHPLIVILFAALCLVLWNLNRKKHPYPPGPPADPIIGHFRIMPSSSQEEVFHEWAKTYGDIMHLHVPGQNLIILDSHEVATDLLERRSSIYSSRPRFVVMEILGWHPVVTFLPYSQRFWRHRKIMQKHFGREQSLTFHPILVHHARTFLRRMLEKPNDYDQNILRFATTSSIKVAYGHDVKSDDEPILELAHLAMDAVNNTGAPGNTPIDHLPFLQHFPDWFPGTHYAKYARSRRGVVRQFHDYLFDPIVKRLQVCAVEPSIAAVELENVPEELKGDKEYMLDLKGVAATVFGGGIDTTWSTLTIFVILILLHPEVQKKAQEELDSVLGDRLPDFSDEPSLPYVNCVVQETLRWYPVAPLGVPHMSTEDDVYRGYFIPKGSIVIANARGIGLDERKYKNPYEFNPSRFLPKPEGFGEPEFTTAWGYGRRACPGRYHAEAELWIIIASMLAVFDFRKAIGSDGKEITPTLEFAQGLGHHPKPVPCNICPRSVMAEKLIRQS</sequence>
<dbReference type="AlphaFoldDB" id="A0A0D7A2V0"/>
<comment type="similarity">
    <text evidence="3 10">Belongs to the cytochrome P450 family.</text>
</comment>
<keyword evidence="13" id="KW-1185">Reference proteome</keyword>
<dbReference type="GO" id="GO:0004497">
    <property type="term" value="F:monooxygenase activity"/>
    <property type="evidence" value="ECO:0007669"/>
    <property type="project" value="UniProtKB-KW"/>
</dbReference>
<dbReference type="CDD" id="cd11065">
    <property type="entry name" value="CYP64-like"/>
    <property type="match status" value="1"/>
</dbReference>
<proteinExistence type="inferred from homology"/>
<feature type="signal peptide" evidence="11">
    <location>
        <begin position="1"/>
        <end position="20"/>
    </location>
</feature>
<evidence type="ECO:0000256" key="4">
    <source>
        <dbReference type="ARBA" id="ARBA00022617"/>
    </source>
</evidence>
<name>A0A0D7A2V0_9AGAR</name>
<evidence type="ECO:0000256" key="7">
    <source>
        <dbReference type="ARBA" id="ARBA00023004"/>
    </source>
</evidence>
<feature type="chain" id="PRO_5002316189" evidence="11">
    <location>
        <begin position="21"/>
        <end position="503"/>
    </location>
</feature>
<evidence type="ECO:0000256" key="10">
    <source>
        <dbReference type="RuleBase" id="RU000461"/>
    </source>
</evidence>
<evidence type="ECO:0000256" key="5">
    <source>
        <dbReference type="ARBA" id="ARBA00022723"/>
    </source>
</evidence>
<keyword evidence="6 10" id="KW-0560">Oxidoreductase</keyword>
<dbReference type="PROSITE" id="PS00086">
    <property type="entry name" value="CYTOCHROME_P450"/>
    <property type="match status" value="1"/>
</dbReference>
<feature type="binding site" description="axial binding residue" evidence="9">
    <location>
        <position position="434"/>
    </location>
    <ligand>
        <name>heme</name>
        <dbReference type="ChEBI" id="CHEBI:30413"/>
    </ligand>
    <ligandPart>
        <name>Fe</name>
        <dbReference type="ChEBI" id="CHEBI:18248"/>
    </ligandPart>
</feature>
<reference evidence="12 13" key="1">
    <citation type="journal article" date="2015" name="Fungal Genet. Biol.">
        <title>Evolution of novel wood decay mechanisms in Agaricales revealed by the genome sequences of Fistulina hepatica and Cylindrobasidium torrendii.</title>
        <authorList>
            <person name="Floudas D."/>
            <person name="Held B.W."/>
            <person name="Riley R."/>
            <person name="Nagy L.G."/>
            <person name="Koehler G."/>
            <person name="Ransdell A.S."/>
            <person name="Younus H."/>
            <person name="Chow J."/>
            <person name="Chiniquy J."/>
            <person name="Lipzen A."/>
            <person name="Tritt A."/>
            <person name="Sun H."/>
            <person name="Haridas S."/>
            <person name="LaButti K."/>
            <person name="Ohm R.A."/>
            <person name="Kues U."/>
            <person name="Blanchette R.A."/>
            <person name="Grigoriev I.V."/>
            <person name="Minto R.E."/>
            <person name="Hibbett D.S."/>
        </authorList>
    </citation>
    <scope>NUCLEOTIDE SEQUENCE [LARGE SCALE GENOMIC DNA]</scope>
    <source>
        <strain evidence="12 13">ATCC 64428</strain>
    </source>
</reference>
<evidence type="ECO:0000256" key="8">
    <source>
        <dbReference type="ARBA" id="ARBA00023033"/>
    </source>
</evidence>
<evidence type="ECO:0000256" key="6">
    <source>
        <dbReference type="ARBA" id="ARBA00023002"/>
    </source>
</evidence>
<evidence type="ECO:0000256" key="11">
    <source>
        <dbReference type="SAM" id="SignalP"/>
    </source>
</evidence>
<keyword evidence="11" id="KW-0732">Signal</keyword>
<evidence type="ECO:0000256" key="2">
    <source>
        <dbReference type="ARBA" id="ARBA00005179"/>
    </source>
</evidence>
<dbReference type="Gene3D" id="1.10.630.10">
    <property type="entry name" value="Cytochrome P450"/>
    <property type="match status" value="1"/>
</dbReference>
<dbReference type="InterPro" id="IPR036396">
    <property type="entry name" value="Cyt_P450_sf"/>
</dbReference>
<dbReference type="EMBL" id="KN882062">
    <property type="protein sequence ID" value="KIY45060.1"/>
    <property type="molecule type" value="Genomic_DNA"/>
</dbReference>
<gene>
    <name evidence="12" type="ORF">FISHEDRAFT_50009</name>
</gene>
<dbReference type="PRINTS" id="PR00385">
    <property type="entry name" value="P450"/>
</dbReference>
<evidence type="ECO:0000256" key="3">
    <source>
        <dbReference type="ARBA" id="ARBA00010617"/>
    </source>
</evidence>
<dbReference type="OrthoDB" id="2789670at2759"/>
<keyword evidence="4 9" id="KW-0349">Heme</keyword>
<keyword evidence="7 9" id="KW-0408">Iron</keyword>
<dbReference type="GO" id="GO:0020037">
    <property type="term" value="F:heme binding"/>
    <property type="evidence" value="ECO:0007669"/>
    <property type="project" value="InterPro"/>
</dbReference>
<protein>
    <submittedName>
        <fullName evidence="12">Cytochrome P450</fullName>
    </submittedName>
</protein>
<evidence type="ECO:0000313" key="13">
    <source>
        <dbReference type="Proteomes" id="UP000054144"/>
    </source>
</evidence>
<dbReference type="GO" id="GO:0005506">
    <property type="term" value="F:iron ion binding"/>
    <property type="evidence" value="ECO:0007669"/>
    <property type="project" value="InterPro"/>
</dbReference>
<dbReference type="Proteomes" id="UP000054144">
    <property type="component" value="Unassembled WGS sequence"/>
</dbReference>
<dbReference type="PRINTS" id="PR00463">
    <property type="entry name" value="EP450I"/>
</dbReference>